<evidence type="ECO:0000313" key="1">
    <source>
        <dbReference type="EMBL" id="KZZ93727.1"/>
    </source>
</evidence>
<accession>A0A168ABQ2</accession>
<gene>
    <name evidence="1" type="ORF">AAL_05443</name>
</gene>
<dbReference type="EMBL" id="AZGY01000012">
    <property type="protein sequence ID" value="KZZ93727.1"/>
    <property type="molecule type" value="Genomic_DNA"/>
</dbReference>
<proteinExistence type="predicted"/>
<comment type="caution">
    <text evidence="1">The sequence shown here is derived from an EMBL/GenBank/DDBJ whole genome shotgun (WGS) entry which is preliminary data.</text>
</comment>
<sequence>MSVRTQLIPILASLEAANVAACDAIGDKSQVMTHEQLGHFERSRKSKTASPLSSVTHVLRSILSHDEQRDDPVPLGIAALFAHFSTADILGSGHGHLPVPGDADPVGKELLARHPTFPQSITSRGAIAYMAEDFFDRENRKHGSPIRETASIVLPLDGSKSNMFSLPQSPAEFSSPISMQVSGFPTTAELFSWASSSMLLGFDFGNAVTGDNVFRTATDRPSIPLADVALSSEIVLCMMMVGPLWYYYADAASAGAVIRHWCSWISDRVVGARATPIDTLPWNGSSRPLYSADTDHDIASSSWSLTSRALGHLQPTDYQMSFSEFYSLMALRAALPLTSCDGVNVTDLVVVIQVAGQIPNLLYDEMSGDHRGAAFFKTAPNGRALAQRFLAAARWYTQCSPSAMGLALIPSAMYAWTSKRHGPGYWKYVRPRIIEKQSRTKSVQPTLCVQRFWYGTEFDNGFGCPAAQPCRHTVLPTYSSPFTALIDVVESITACDTYQEWRSKVDNALADLAKWLRDLATSPQGDDVMLRAVAAAASPFMDLMTSTLAVALDP</sequence>
<dbReference type="Proteomes" id="UP000078544">
    <property type="component" value="Unassembled WGS sequence"/>
</dbReference>
<name>A0A168ABQ2_9HYPO</name>
<dbReference type="AlphaFoldDB" id="A0A168ABQ2"/>
<organism evidence="1 2">
    <name type="scientific">Moelleriella libera RCEF 2490</name>
    <dbReference type="NCBI Taxonomy" id="1081109"/>
    <lineage>
        <taxon>Eukaryota</taxon>
        <taxon>Fungi</taxon>
        <taxon>Dikarya</taxon>
        <taxon>Ascomycota</taxon>
        <taxon>Pezizomycotina</taxon>
        <taxon>Sordariomycetes</taxon>
        <taxon>Hypocreomycetidae</taxon>
        <taxon>Hypocreales</taxon>
        <taxon>Clavicipitaceae</taxon>
        <taxon>Moelleriella</taxon>
    </lineage>
</organism>
<dbReference type="OrthoDB" id="4325974at2759"/>
<keyword evidence="2" id="KW-1185">Reference proteome</keyword>
<protein>
    <submittedName>
        <fullName evidence="1">Uncharacterized protein</fullName>
    </submittedName>
</protein>
<evidence type="ECO:0000313" key="2">
    <source>
        <dbReference type="Proteomes" id="UP000078544"/>
    </source>
</evidence>
<reference evidence="1 2" key="1">
    <citation type="journal article" date="2016" name="Genome Biol. Evol.">
        <title>Divergent and convergent evolution of fungal pathogenicity.</title>
        <authorList>
            <person name="Shang Y."/>
            <person name="Xiao G."/>
            <person name="Zheng P."/>
            <person name="Cen K."/>
            <person name="Zhan S."/>
            <person name="Wang C."/>
        </authorList>
    </citation>
    <scope>NUCLEOTIDE SEQUENCE [LARGE SCALE GENOMIC DNA]</scope>
    <source>
        <strain evidence="1 2">RCEF 2490</strain>
    </source>
</reference>